<proteinExistence type="predicted"/>
<protein>
    <submittedName>
        <fullName evidence="1">Uncharacterized protein</fullName>
    </submittedName>
</protein>
<gene>
    <name evidence="1" type="ORF">AVDCRST_MAG68-2209</name>
</gene>
<sequence>MSDDVVFQGLPLTGDAGDAFVAIAALLEAAYVTVEEGPGFEEEAFALASRLVARARGAADAPTDAQLRMEALERSEAAAAVVEPLGFELPESLDGLAEELVLLTEAVVREAALEVHTHDAYLALQGDTDTMLLVVVPVSVAEAHVWLLGSLLERVEMGIEANPLRALERAASGWWFLRSRGDDELTELREQEWSLAERPTAATGRSFVAELVADEEAMAALPPRQRHLARQLLQSVSGSWRVRERTGDDAVFVSLADESEYRVREHEAEYGADAVAVGRLVPLDDETWLRSPGMHIGVASEPAAPRPLPPARSASEARKVLAEAGPILKDVEPDEVISAWLEALTRMARKGTGGNKSKRR</sequence>
<accession>A0A6J4L8G9</accession>
<evidence type="ECO:0000313" key="1">
    <source>
        <dbReference type="EMBL" id="CAA9325537.1"/>
    </source>
</evidence>
<reference evidence="1" key="1">
    <citation type="submission" date="2020-02" db="EMBL/GenBank/DDBJ databases">
        <authorList>
            <person name="Meier V. D."/>
        </authorList>
    </citation>
    <scope>NUCLEOTIDE SEQUENCE</scope>
    <source>
        <strain evidence="1">AVDCRST_MAG68</strain>
    </source>
</reference>
<name>A0A6J4L8G9_9BACT</name>
<organism evidence="1">
    <name type="scientific">uncultured Gemmatimonadota bacterium</name>
    <dbReference type="NCBI Taxonomy" id="203437"/>
    <lineage>
        <taxon>Bacteria</taxon>
        <taxon>Pseudomonadati</taxon>
        <taxon>Gemmatimonadota</taxon>
        <taxon>environmental samples</taxon>
    </lineage>
</organism>
<dbReference type="EMBL" id="CADCTW010000102">
    <property type="protein sequence ID" value="CAA9325537.1"/>
    <property type="molecule type" value="Genomic_DNA"/>
</dbReference>
<dbReference type="AlphaFoldDB" id="A0A6J4L8G9"/>